<evidence type="ECO:0000259" key="1">
    <source>
        <dbReference type="Pfam" id="PF00717"/>
    </source>
</evidence>
<protein>
    <submittedName>
        <fullName evidence="2">S24 family peptidase</fullName>
    </submittedName>
</protein>
<reference evidence="2 3" key="1">
    <citation type="submission" date="2020-01" db="EMBL/GenBank/DDBJ databases">
        <title>Genome sequencing of strain KACC 21507.</title>
        <authorList>
            <person name="Heo J."/>
            <person name="Kim S.-J."/>
            <person name="Kim J.-S."/>
            <person name="Hong S.-B."/>
            <person name="Kwon S.-W."/>
        </authorList>
    </citation>
    <scope>NUCLEOTIDE SEQUENCE [LARGE SCALE GENOMIC DNA]</scope>
    <source>
        <strain evidence="2 3">KACC 21507</strain>
    </source>
</reference>
<keyword evidence="3" id="KW-1185">Reference proteome</keyword>
<dbReference type="AlphaFoldDB" id="A0A6P1NG57"/>
<dbReference type="InterPro" id="IPR036286">
    <property type="entry name" value="LexA/Signal_pep-like_sf"/>
</dbReference>
<sequence>MAQKSGNDNYNGDKTTGFASPAQDYVENTIDLTDTLELRRPSRYLVRVTGDELDHRGIRHNDIIVADSARAPRAGGVVIACVSGEMLVCEIGQDKRGWYLRPSRALDMPVYLSEHIDASIWAVAVSLVREEL</sequence>
<dbReference type="EMBL" id="CP047652">
    <property type="protein sequence ID" value="QHI95510.1"/>
    <property type="molecule type" value="Genomic_DNA"/>
</dbReference>
<organism evidence="2 3">
    <name type="scientific">Aristophania vespae</name>
    <dbReference type="NCBI Taxonomy" id="2697033"/>
    <lineage>
        <taxon>Bacteria</taxon>
        <taxon>Pseudomonadati</taxon>
        <taxon>Pseudomonadota</taxon>
        <taxon>Alphaproteobacteria</taxon>
        <taxon>Acetobacterales</taxon>
        <taxon>Acetobacteraceae</taxon>
        <taxon>Aristophania</taxon>
    </lineage>
</organism>
<dbReference type="Pfam" id="PF00717">
    <property type="entry name" value="Peptidase_S24"/>
    <property type="match status" value="1"/>
</dbReference>
<evidence type="ECO:0000313" key="3">
    <source>
        <dbReference type="Proteomes" id="UP000463975"/>
    </source>
</evidence>
<accession>A0A6P1NG57</accession>
<dbReference type="SUPFAM" id="SSF51306">
    <property type="entry name" value="LexA/Signal peptidase"/>
    <property type="match status" value="1"/>
</dbReference>
<gene>
    <name evidence="2" type="ORF">GT348_03825</name>
</gene>
<feature type="domain" description="Peptidase S24/S26A/S26B/S26C" evidence="1">
    <location>
        <begin position="13"/>
        <end position="103"/>
    </location>
</feature>
<dbReference type="Gene3D" id="2.10.109.10">
    <property type="entry name" value="Umud Fragment, subunit A"/>
    <property type="match status" value="1"/>
</dbReference>
<dbReference type="CDD" id="cd06529">
    <property type="entry name" value="S24_LexA-like"/>
    <property type="match status" value="1"/>
</dbReference>
<dbReference type="Proteomes" id="UP000463975">
    <property type="component" value="Chromosome"/>
</dbReference>
<dbReference type="InterPro" id="IPR015927">
    <property type="entry name" value="Peptidase_S24_S26A/B/C"/>
</dbReference>
<evidence type="ECO:0000313" key="2">
    <source>
        <dbReference type="EMBL" id="QHI95510.1"/>
    </source>
</evidence>
<dbReference type="KEGG" id="bomb:GT348_03825"/>
<name>A0A6P1NG57_9PROT</name>
<dbReference type="InterPro" id="IPR039418">
    <property type="entry name" value="LexA-like"/>
</dbReference>
<dbReference type="RefSeq" id="WP_160618587.1">
    <property type="nucleotide sequence ID" value="NZ_CP047652.1"/>
</dbReference>
<proteinExistence type="predicted"/>